<sequence>MLNGLMIKLWGTWQAVAFKFNLNKQNESNIIMHYEFVRMMSKPSVGTPVHTLPGIRISNFPRASRVLYFKYDSDKGSESEHVNVFQSPKNIIKNFLNGNGHISFTLGQGVGENVDNDVHSSFMLLAKIY</sequence>
<evidence type="ECO:0000313" key="1">
    <source>
        <dbReference type="EnsemblMetazoa" id="GPAI000355-PA"/>
    </source>
</evidence>
<reference evidence="1" key="2">
    <citation type="submission" date="2020-05" db="UniProtKB">
        <authorList>
            <consortium name="EnsemblMetazoa"/>
        </authorList>
    </citation>
    <scope>IDENTIFICATION</scope>
    <source>
        <strain evidence="1">IAEA</strain>
    </source>
</reference>
<dbReference type="EnsemblMetazoa" id="GPAI000355-RA">
    <property type="protein sequence ID" value="GPAI000355-PA"/>
    <property type="gene ID" value="GPAI000355"/>
</dbReference>
<evidence type="ECO:0000313" key="2">
    <source>
        <dbReference type="Proteomes" id="UP000092445"/>
    </source>
</evidence>
<proteinExistence type="predicted"/>
<protein>
    <submittedName>
        <fullName evidence="1">Uncharacterized protein</fullName>
    </submittedName>
</protein>
<accession>A0A1A9Z0K2</accession>
<dbReference type="VEuPathDB" id="VectorBase:GPAI000355"/>
<dbReference type="Proteomes" id="UP000092445">
    <property type="component" value="Unassembled WGS sequence"/>
</dbReference>
<reference evidence="2" key="1">
    <citation type="submission" date="2014-03" db="EMBL/GenBank/DDBJ databases">
        <authorList>
            <person name="Aksoy S."/>
            <person name="Warren W."/>
            <person name="Wilson R.K."/>
        </authorList>
    </citation>
    <scope>NUCLEOTIDE SEQUENCE [LARGE SCALE GENOMIC DNA]</scope>
    <source>
        <strain evidence="2">IAEA</strain>
    </source>
</reference>
<name>A0A1A9Z0K2_GLOPL</name>
<keyword evidence="2" id="KW-1185">Reference proteome</keyword>
<organism evidence="1 2">
    <name type="scientific">Glossina pallidipes</name>
    <name type="common">Tsetse fly</name>
    <dbReference type="NCBI Taxonomy" id="7398"/>
    <lineage>
        <taxon>Eukaryota</taxon>
        <taxon>Metazoa</taxon>
        <taxon>Ecdysozoa</taxon>
        <taxon>Arthropoda</taxon>
        <taxon>Hexapoda</taxon>
        <taxon>Insecta</taxon>
        <taxon>Pterygota</taxon>
        <taxon>Neoptera</taxon>
        <taxon>Endopterygota</taxon>
        <taxon>Diptera</taxon>
        <taxon>Brachycera</taxon>
        <taxon>Muscomorpha</taxon>
        <taxon>Hippoboscoidea</taxon>
        <taxon>Glossinidae</taxon>
        <taxon>Glossina</taxon>
    </lineage>
</organism>
<dbReference type="AlphaFoldDB" id="A0A1A9Z0K2"/>